<feature type="transmembrane region" description="Helical" evidence="1">
    <location>
        <begin position="224"/>
        <end position="243"/>
    </location>
</feature>
<protein>
    <submittedName>
        <fullName evidence="2">Uncharacterized protein</fullName>
    </submittedName>
</protein>
<dbReference type="EMBL" id="SZYD01000015">
    <property type="protein sequence ID" value="KAD3642160.1"/>
    <property type="molecule type" value="Genomic_DNA"/>
</dbReference>
<keyword evidence="1" id="KW-1133">Transmembrane helix</keyword>
<keyword evidence="1" id="KW-0472">Membrane</keyword>
<evidence type="ECO:0000313" key="4">
    <source>
        <dbReference type="Proteomes" id="UP000326396"/>
    </source>
</evidence>
<dbReference type="Proteomes" id="UP000326396">
    <property type="component" value="Linkage Group LG5"/>
</dbReference>
<evidence type="ECO:0000313" key="3">
    <source>
        <dbReference type="EMBL" id="KAD3642163.1"/>
    </source>
</evidence>
<feature type="transmembrane region" description="Helical" evidence="1">
    <location>
        <begin position="113"/>
        <end position="135"/>
    </location>
</feature>
<dbReference type="OrthoDB" id="1803819at2759"/>
<proteinExistence type="predicted"/>
<feature type="transmembrane region" description="Helical" evidence="1">
    <location>
        <begin position="156"/>
        <end position="176"/>
    </location>
</feature>
<gene>
    <name evidence="2" type="ORF">E3N88_31384</name>
    <name evidence="3" type="ORF">E3N88_31387</name>
</gene>
<name>A0A5N6MPF4_9ASTR</name>
<keyword evidence="4" id="KW-1185">Reference proteome</keyword>
<evidence type="ECO:0000256" key="1">
    <source>
        <dbReference type="SAM" id="Phobius"/>
    </source>
</evidence>
<organism evidence="2 4">
    <name type="scientific">Mikania micrantha</name>
    <name type="common">bitter vine</name>
    <dbReference type="NCBI Taxonomy" id="192012"/>
    <lineage>
        <taxon>Eukaryota</taxon>
        <taxon>Viridiplantae</taxon>
        <taxon>Streptophyta</taxon>
        <taxon>Embryophyta</taxon>
        <taxon>Tracheophyta</taxon>
        <taxon>Spermatophyta</taxon>
        <taxon>Magnoliopsida</taxon>
        <taxon>eudicotyledons</taxon>
        <taxon>Gunneridae</taxon>
        <taxon>Pentapetalae</taxon>
        <taxon>asterids</taxon>
        <taxon>campanulids</taxon>
        <taxon>Asterales</taxon>
        <taxon>Asteraceae</taxon>
        <taxon>Asteroideae</taxon>
        <taxon>Heliantheae alliance</taxon>
        <taxon>Eupatorieae</taxon>
        <taxon>Mikania</taxon>
    </lineage>
</organism>
<dbReference type="AlphaFoldDB" id="A0A5N6MPF4"/>
<evidence type="ECO:0000313" key="2">
    <source>
        <dbReference type="EMBL" id="KAD3642160.1"/>
    </source>
</evidence>
<accession>A0A5N6MPF4</accession>
<sequence length="252" mass="28015">MAAGTPLMKAYSRLSVVNFVPYNASRQRYAVSPTPRAVSWGTGRGKYLLHPVNRLSLLPRPILKPSTHNQPVIPAVLCSIDPVGSTDSSIGIYTKFKINLKKWCDKQCLPIGAAVYILVEALQSAVYGLVLKLFVDRFVHYIPISELEQRKPYLGIYYPLLLSMTGSPFIVARSYAVVKVCTYGTTYVMKRLRGNEEEDKLTFMVAGFVTPVMYSLVAGMRSPIIIPVGIICSLLCGSMFEMIDDDCNEDED</sequence>
<reference evidence="2 4" key="1">
    <citation type="submission" date="2019-05" db="EMBL/GenBank/DDBJ databases">
        <title>Mikania micrantha, genome provides insights into the molecular mechanism of rapid growth.</title>
        <authorList>
            <person name="Liu B."/>
        </authorList>
    </citation>
    <scope>NUCLEOTIDE SEQUENCE [LARGE SCALE GENOMIC DNA]</scope>
    <source>
        <strain evidence="2">NLD-2019</strain>
        <tissue evidence="2">Leaf</tissue>
    </source>
</reference>
<dbReference type="EMBL" id="SZYD01000015">
    <property type="protein sequence ID" value="KAD3642163.1"/>
    <property type="molecule type" value="Genomic_DNA"/>
</dbReference>
<comment type="caution">
    <text evidence="2">The sequence shown here is derived from an EMBL/GenBank/DDBJ whole genome shotgun (WGS) entry which is preliminary data.</text>
</comment>
<keyword evidence="1" id="KW-0812">Transmembrane</keyword>